<organism evidence="1 2">
    <name type="scientific">Bradyrhizobium centrolobii</name>
    <dbReference type="NCBI Taxonomy" id="1505087"/>
    <lineage>
        <taxon>Bacteria</taxon>
        <taxon>Pseudomonadati</taxon>
        <taxon>Pseudomonadota</taxon>
        <taxon>Alphaproteobacteria</taxon>
        <taxon>Hyphomicrobiales</taxon>
        <taxon>Nitrobacteraceae</taxon>
        <taxon>Bradyrhizobium</taxon>
    </lineage>
</organism>
<evidence type="ECO:0000313" key="2">
    <source>
        <dbReference type="Proteomes" id="UP000076959"/>
    </source>
</evidence>
<reference evidence="1 2" key="1">
    <citation type="submission" date="2016-03" db="EMBL/GenBank/DDBJ databases">
        <title>Draft Genome Sequence of the Strain BR 10245 (Bradyrhizobium sp.) isolated from nodules of Centrolobium paraense.</title>
        <authorList>
            <person name="Simoes-Araujo J.L.Sr."/>
            <person name="Barauna A.C."/>
            <person name="Silva K."/>
            <person name="Zilli J.E."/>
        </authorList>
    </citation>
    <scope>NUCLEOTIDE SEQUENCE [LARGE SCALE GENOMIC DNA]</scope>
    <source>
        <strain evidence="1 2">BR 10245</strain>
    </source>
</reference>
<dbReference type="Proteomes" id="UP000076959">
    <property type="component" value="Unassembled WGS sequence"/>
</dbReference>
<sequence length="66" mass="7741">MQENLGRLAAVLRQEGSNGYRRYHLERIDGRLMLVRDELDRFFDLAMRDVFGAELEADDKHGVFLD</sequence>
<proteinExistence type="predicted"/>
<comment type="caution">
    <text evidence="1">The sequence shown here is derived from an EMBL/GenBank/DDBJ whole genome shotgun (WGS) entry which is preliminary data.</text>
</comment>
<evidence type="ECO:0000313" key="1">
    <source>
        <dbReference type="EMBL" id="OAF05819.1"/>
    </source>
</evidence>
<accession>A0A176YJ04</accession>
<dbReference type="AlphaFoldDB" id="A0A176YJ04"/>
<dbReference type="EMBL" id="LUUB01000079">
    <property type="protein sequence ID" value="OAF05819.1"/>
    <property type="molecule type" value="Genomic_DNA"/>
</dbReference>
<keyword evidence="2" id="KW-1185">Reference proteome</keyword>
<dbReference type="RefSeq" id="WP_063704182.1">
    <property type="nucleotide sequence ID" value="NZ_LUUB01000079.1"/>
</dbReference>
<protein>
    <submittedName>
        <fullName evidence="1">Uncharacterized protein</fullName>
    </submittedName>
</protein>
<gene>
    <name evidence="1" type="ORF">AYJ54_02725</name>
</gene>
<name>A0A176YJ04_9BRAD</name>